<accession>A0A1X0S6L7</accession>
<evidence type="ECO:0000313" key="1">
    <source>
        <dbReference type="EMBL" id="ORE19926.1"/>
    </source>
</evidence>
<sequence>MSDGALLEINALVPSEFQRDASPVVLPAPIKNASSDDADYKALFSFSHLQVVNTLNFGAVGIQQQTRTRHPLWISMHEQVQAGGTSQAGNSSQSIDNDVSSEVQHIFAEAKDFNATIKKSVIAQFSTNLDNMYKNGKRLKNAIEKTLRILLKLHLQPKKERIRRKYINELDM</sequence>
<dbReference type="EMBL" id="KV921302">
    <property type="protein sequence ID" value="ORE19926.1"/>
    <property type="molecule type" value="Genomic_DNA"/>
</dbReference>
<dbReference type="AlphaFoldDB" id="A0A1X0S6L7"/>
<gene>
    <name evidence="1" type="ORF">BCV71DRAFT_262530</name>
</gene>
<reference evidence="1 2" key="1">
    <citation type="journal article" date="2016" name="Proc. Natl. Acad. Sci. U.S.A.">
        <title>Lipid metabolic changes in an early divergent fungus govern the establishment of a mutualistic symbiosis with endobacteria.</title>
        <authorList>
            <person name="Lastovetsky O.A."/>
            <person name="Gaspar M.L."/>
            <person name="Mondo S.J."/>
            <person name="LaButti K.M."/>
            <person name="Sandor L."/>
            <person name="Grigoriev I.V."/>
            <person name="Henry S.A."/>
            <person name="Pawlowska T.E."/>
        </authorList>
    </citation>
    <scope>NUCLEOTIDE SEQUENCE [LARGE SCALE GENOMIC DNA]</scope>
    <source>
        <strain evidence="1 2">ATCC 11559</strain>
    </source>
</reference>
<name>A0A1X0S6L7_RHIZD</name>
<proteinExistence type="predicted"/>
<dbReference type="VEuPathDB" id="FungiDB:BCV72DRAFT_334860"/>
<dbReference type="Proteomes" id="UP000242381">
    <property type="component" value="Unassembled WGS sequence"/>
</dbReference>
<protein>
    <submittedName>
        <fullName evidence="1">Uncharacterized protein</fullName>
    </submittedName>
</protein>
<organism evidence="1 2">
    <name type="scientific">Rhizopus microsporus</name>
    <dbReference type="NCBI Taxonomy" id="58291"/>
    <lineage>
        <taxon>Eukaryota</taxon>
        <taxon>Fungi</taxon>
        <taxon>Fungi incertae sedis</taxon>
        <taxon>Mucoromycota</taxon>
        <taxon>Mucoromycotina</taxon>
        <taxon>Mucoromycetes</taxon>
        <taxon>Mucorales</taxon>
        <taxon>Mucorineae</taxon>
        <taxon>Rhizopodaceae</taxon>
        <taxon>Rhizopus</taxon>
    </lineage>
</organism>
<evidence type="ECO:0000313" key="2">
    <source>
        <dbReference type="Proteomes" id="UP000242381"/>
    </source>
</evidence>